<dbReference type="PANTHER" id="PTHR11785:SF382">
    <property type="entry name" value="LOW-AFFINITY METHIONINE PERMEASE"/>
    <property type="match status" value="1"/>
</dbReference>
<dbReference type="InParanoid" id="A0A136IQH2"/>
<keyword evidence="3 5" id="KW-1133">Transmembrane helix</keyword>
<feature type="transmembrane region" description="Helical" evidence="5">
    <location>
        <begin position="138"/>
        <end position="156"/>
    </location>
</feature>
<feature type="transmembrane region" description="Helical" evidence="5">
    <location>
        <begin position="374"/>
        <end position="394"/>
    </location>
</feature>
<feature type="transmembrane region" description="Helical" evidence="5">
    <location>
        <begin position="446"/>
        <end position="464"/>
    </location>
</feature>
<protein>
    <submittedName>
        <fullName evidence="6">Amino acid/polyamine transporter I</fullName>
    </submittedName>
</protein>
<dbReference type="OrthoDB" id="5982228at2759"/>
<feature type="non-terminal residue" evidence="6">
    <location>
        <position position="502"/>
    </location>
</feature>
<evidence type="ECO:0000313" key="6">
    <source>
        <dbReference type="EMBL" id="KXJ87170.1"/>
    </source>
</evidence>
<reference evidence="7" key="1">
    <citation type="submission" date="2016-02" db="EMBL/GenBank/DDBJ databases">
        <title>Draft genome sequence of Microdochium bolleyi, a fungal endophyte of beachgrass.</title>
        <authorList>
            <consortium name="DOE Joint Genome Institute"/>
            <person name="David A.S."/>
            <person name="May G."/>
            <person name="Haridas S."/>
            <person name="Lim J."/>
            <person name="Wang M."/>
            <person name="Labutti K."/>
            <person name="Lipzen A."/>
            <person name="Barry K."/>
            <person name="Grigoriev I.V."/>
        </authorList>
    </citation>
    <scope>NUCLEOTIDE SEQUENCE [LARGE SCALE GENOMIC DNA]</scope>
    <source>
        <strain evidence="7">J235TASD1</strain>
    </source>
</reference>
<feature type="transmembrane region" description="Helical" evidence="5">
    <location>
        <begin position="103"/>
        <end position="126"/>
    </location>
</feature>
<name>A0A136IQH2_9PEZI</name>
<feature type="non-terminal residue" evidence="6">
    <location>
        <position position="1"/>
    </location>
</feature>
<feature type="transmembrane region" description="Helical" evidence="5">
    <location>
        <begin position="307"/>
        <end position="327"/>
    </location>
</feature>
<gene>
    <name evidence="6" type="ORF">Micbo1qcDRAFT_108567</name>
</gene>
<feature type="transmembrane region" description="Helical" evidence="5">
    <location>
        <begin position="222"/>
        <end position="240"/>
    </location>
</feature>
<dbReference type="Gene3D" id="1.20.1740.10">
    <property type="entry name" value="Amino acid/polyamine transporter I"/>
    <property type="match status" value="1"/>
</dbReference>
<dbReference type="EMBL" id="KQ964264">
    <property type="protein sequence ID" value="KXJ87170.1"/>
    <property type="molecule type" value="Genomic_DNA"/>
</dbReference>
<dbReference type="InterPro" id="IPR002293">
    <property type="entry name" value="AA/rel_permease1"/>
</dbReference>
<keyword evidence="4 5" id="KW-0472">Membrane</keyword>
<feature type="transmembrane region" description="Helical" evidence="5">
    <location>
        <begin position="37"/>
        <end position="64"/>
    </location>
</feature>
<sequence length="502" mass="54708">LGPTTVVCLILNRTIGSGIFVTPALVLHGMGSVGGSLLLWVFGGLISTCGLMVWLQLGLSLPLLPTGNDKMLRAVPRSGGEKNYLEFIYRKERDEPKLLVKSMYGIAFALIGNLSGNAISFGIFVMNAAGYSPAPKGPVIGLAIGILAFTVLLHMVSRRAGLFLNNVFALLKVTLLVAIIVLGFLKAGGVSLGGKPKATSNFDANESFRPGAGEVPSVTNSLVYVVYAFAGFEQPFYVLTEVRTPRKIFPRYTLRTMAFVITLFLLVNVAYFCAVPRDTPALNIQRNMAIVFFGHVFGDDNEAAKRVMAAIIAVSISGNLLVMTYTASRVKQEIAKEGILPWSLTFATSHRTPWAWWKGRHLAEDDPTLEQSPMAALVLHFFTSTLLVALTAMLEPSSAYSVLVTLYSYVINILIGFFTSLGLLYLKFKRNRNWSNPNFNPPFGWAYALVYCLACAFMLVAAFVPPSDGSPYTNAAIKLPWYVVPAIGLSVPFWGIAWYLGL</sequence>
<keyword evidence="2 5" id="KW-0812">Transmembrane</keyword>
<dbReference type="GO" id="GO:0015179">
    <property type="term" value="F:L-amino acid transmembrane transporter activity"/>
    <property type="evidence" value="ECO:0007669"/>
    <property type="project" value="TreeGrafter"/>
</dbReference>
<dbReference type="AlphaFoldDB" id="A0A136IQH2"/>
<dbReference type="STRING" id="196109.A0A136IQH2"/>
<feature type="transmembrane region" description="Helical" evidence="5">
    <location>
        <begin position="163"/>
        <end position="185"/>
    </location>
</feature>
<organism evidence="6 7">
    <name type="scientific">Microdochium bolleyi</name>
    <dbReference type="NCBI Taxonomy" id="196109"/>
    <lineage>
        <taxon>Eukaryota</taxon>
        <taxon>Fungi</taxon>
        <taxon>Dikarya</taxon>
        <taxon>Ascomycota</taxon>
        <taxon>Pezizomycotina</taxon>
        <taxon>Sordariomycetes</taxon>
        <taxon>Xylariomycetidae</taxon>
        <taxon>Xylariales</taxon>
        <taxon>Microdochiaceae</taxon>
        <taxon>Microdochium</taxon>
    </lineage>
</organism>
<dbReference type="InterPro" id="IPR050598">
    <property type="entry name" value="AminoAcid_Transporter"/>
</dbReference>
<accession>A0A136IQH2</accession>
<evidence type="ECO:0000313" key="7">
    <source>
        <dbReference type="Proteomes" id="UP000070501"/>
    </source>
</evidence>
<evidence type="ECO:0000256" key="3">
    <source>
        <dbReference type="ARBA" id="ARBA00022989"/>
    </source>
</evidence>
<dbReference type="Pfam" id="PF13520">
    <property type="entry name" value="AA_permease_2"/>
    <property type="match status" value="1"/>
</dbReference>
<evidence type="ECO:0000256" key="2">
    <source>
        <dbReference type="ARBA" id="ARBA00022692"/>
    </source>
</evidence>
<evidence type="ECO:0000256" key="1">
    <source>
        <dbReference type="ARBA" id="ARBA00004141"/>
    </source>
</evidence>
<dbReference type="PIRSF" id="PIRSF006060">
    <property type="entry name" value="AA_transporter"/>
    <property type="match status" value="1"/>
</dbReference>
<dbReference type="PANTHER" id="PTHR11785">
    <property type="entry name" value="AMINO ACID TRANSPORTER"/>
    <property type="match status" value="1"/>
</dbReference>
<feature type="transmembrane region" description="Helical" evidence="5">
    <location>
        <begin position="406"/>
        <end position="426"/>
    </location>
</feature>
<evidence type="ECO:0000256" key="5">
    <source>
        <dbReference type="SAM" id="Phobius"/>
    </source>
</evidence>
<proteinExistence type="predicted"/>
<keyword evidence="7" id="KW-1185">Reference proteome</keyword>
<evidence type="ECO:0000256" key="4">
    <source>
        <dbReference type="ARBA" id="ARBA00023136"/>
    </source>
</evidence>
<dbReference type="Proteomes" id="UP000070501">
    <property type="component" value="Unassembled WGS sequence"/>
</dbReference>
<dbReference type="GO" id="GO:0016020">
    <property type="term" value="C:membrane"/>
    <property type="evidence" value="ECO:0007669"/>
    <property type="project" value="UniProtKB-SubCell"/>
</dbReference>
<feature type="transmembrane region" description="Helical" evidence="5">
    <location>
        <begin position="479"/>
        <end position="500"/>
    </location>
</feature>
<comment type="subcellular location">
    <subcellularLocation>
        <location evidence="1">Membrane</location>
        <topology evidence="1">Multi-pass membrane protein</topology>
    </subcellularLocation>
</comment>
<feature type="transmembrane region" description="Helical" evidence="5">
    <location>
        <begin position="252"/>
        <end position="272"/>
    </location>
</feature>